<dbReference type="GO" id="GO:0005436">
    <property type="term" value="F:sodium:phosphate symporter activity"/>
    <property type="evidence" value="ECO:0007669"/>
    <property type="project" value="InterPro"/>
</dbReference>
<dbReference type="Proteomes" id="UP000234530">
    <property type="component" value="Chromosome"/>
</dbReference>
<evidence type="ECO:0000256" key="6">
    <source>
        <dbReference type="SAM" id="Phobius"/>
    </source>
</evidence>
<feature type="transmembrane region" description="Helical" evidence="6">
    <location>
        <begin position="93"/>
        <end position="120"/>
    </location>
</feature>
<sequence length="549" mass="57973">MQILSFIIHLFSGALLLLFAVRFMRVGIERQWGGGLQTRLRDSAGTLSLLAKGGVLGFVLQGATVVMLMAAGLVGSNTIPMVSAVLLAMGADLGSALAVQVLTLPISAIGPLLLVVGGWLYLNSAEAGRRNIGRVILGLGLIFLSLRLIREAVEPLQALQNASGVIASLNADPVTAAICGLVLTLLMHSSLAAILTGLAFAAHGALGPVAGLGFVLGCNLGSALLPLWLLRNEAGPGLAVARIVASLRCGLGVVLTAGLALAGAQLAGQVELSAHDAMLGGHLGFNFLLLLLAPLARRMAQRAERRDVTGAHARFTLPADTSDPTLIVVALKTQVGRMLEILSTMFARAIAHPPDAEGVREAERQLNTALAETRNAFAGLPELPERQAADVQNALEFSIRLERCGDMISGKFLEVRQQVESGEYRFTAEGAAEIDGLMEALDTGLLLARNVLWTEDEEAARQLVLHKQRVTGLEQQSRNRHLQRVGSGNLTSLSSSNQHLELIAAVKEINSKLATVGYAVLERQGQLEATRLKPTETTLPPRAQAGSQN</sequence>
<gene>
    <name evidence="7" type="ORF">CX676_06020</name>
</gene>
<dbReference type="InterPro" id="IPR038078">
    <property type="entry name" value="PhoU-like_sf"/>
</dbReference>
<evidence type="ECO:0000256" key="4">
    <source>
        <dbReference type="ARBA" id="ARBA00022989"/>
    </source>
</evidence>
<dbReference type="KEGG" id="pzh:CX676_06020"/>
<keyword evidence="5 6" id="KW-0472">Membrane</keyword>
<evidence type="ECO:0000256" key="5">
    <source>
        <dbReference type="ARBA" id="ARBA00023136"/>
    </source>
</evidence>
<keyword evidence="3 6" id="KW-0812">Transmembrane</keyword>
<comment type="subcellular location">
    <subcellularLocation>
        <location evidence="1">Cell membrane</location>
        <topology evidence="1">Multi-pass membrane protein</topology>
    </subcellularLocation>
</comment>
<dbReference type="EMBL" id="CP025430">
    <property type="protein sequence ID" value="AUH63767.1"/>
    <property type="molecule type" value="Genomic_DNA"/>
</dbReference>
<dbReference type="GO" id="GO:0044341">
    <property type="term" value="P:sodium-dependent phosphate transport"/>
    <property type="evidence" value="ECO:0007669"/>
    <property type="project" value="InterPro"/>
</dbReference>
<protein>
    <recommendedName>
        <fullName evidence="9">Na/Pi cotransporter family protein</fullName>
    </recommendedName>
</protein>
<dbReference type="SUPFAM" id="SSF109755">
    <property type="entry name" value="PhoU-like"/>
    <property type="match status" value="1"/>
</dbReference>
<keyword evidence="4 6" id="KW-1133">Transmembrane helix</keyword>
<reference evidence="7 8" key="1">
    <citation type="journal article" date="2013" name="Antonie Van Leeuwenhoek">
        <title>Paracoccus zhejiangensis sp. nov., isolated from activated sludge in wastewater-treatment system.</title>
        <authorList>
            <person name="Wu Z.G."/>
            <person name="Zhang D.F."/>
            <person name="Liu Y.L."/>
            <person name="Wang F."/>
            <person name="Jiang X."/>
            <person name="Li C."/>
            <person name="Li S.P."/>
            <person name="Hong Q."/>
            <person name="Li W.J."/>
        </authorList>
    </citation>
    <scope>NUCLEOTIDE SEQUENCE [LARGE SCALE GENOMIC DNA]</scope>
    <source>
        <strain evidence="7 8">J6</strain>
    </source>
</reference>
<dbReference type="InterPro" id="IPR003841">
    <property type="entry name" value="Na/Pi_transpt"/>
</dbReference>
<feature type="transmembrane region" description="Helical" evidence="6">
    <location>
        <begin position="212"/>
        <end position="231"/>
    </location>
</feature>
<feature type="transmembrane region" description="Helical" evidence="6">
    <location>
        <begin position="243"/>
        <end position="267"/>
    </location>
</feature>
<proteinExistence type="predicted"/>
<evidence type="ECO:0000256" key="1">
    <source>
        <dbReference type="ARBA" id="ARBA00004651"/>
    </source>
</evidence>
<evidence type="ECO:0000313" key="8">
    <source>
        <dbReference type="Proteomes" id="UP000234530"/>
    </source>
</evidence>
<evidence type="ECO:0000256" key="2">
    <source>
        <dbReference type="ARBA" id="ARBA00022475"/>
    </source>
</evidence>
<feature type="transmembrane region" description="Helical" evidence="6">
    <location>
        <begin position="6"/>
        <end position="28"/>
    </location>
</feature>
<dbReference type="OrthoDB" id="5778511at2"/>
<evidence type="ECO:0008006" key="9">
    <source>
        <dbReference type="Google" id="ProtNLM"/>
    </source>
</evidence>
<organism evidence="7 8">
    <name type="scientific">Paracoccus zhejiangensis</name>
    <dbReference type="NCBI Taxonomy" id="1077935"/>
    <lineage>
        <taxon>Bacteria</taxon>
        <taxon>Pseudomonadati</taxon>
        <taxon>Pseudomonadota</taxon>
        <taxon>Alphaproteobacteria</taxon>
        <taxon>Rhodobacterales</taxon>
        <taxon>Paracoccaceae</taxon>
        <taxon>Paracoccus</taxon>
    </lineage>
</organism>
<keyword evidence="2" id="KW-1003">Cell membrane</keyword>
<feature type="transmembrane region" description="Helical" evidence="6">
    <location>
        <begin position="49"/>
        <end position="73"/>
    </location>
</feature>
<dbReference type="Pfam" id="PF02690">
    <property type="entry name" value="Na_Pi_cotrans"/>
    <property type="match status" value="2"/>
</dbReference>
<dbReference type="NCBIfam" id="NF037997">
    <property type="entry name" value="Na_Pi_symport"/>
    <property type="match status" value="1"/>
</dbReference>
<evidence type="ECO:0000256" key="3">
    <source>
        <dbReference type="ARBA" id="ARBA00022692"/>
    </source>
</evidence>
<dbReference type="RefSeq" id="WP_101751808.1">
    <property type="nucleotide sequence ID" value="NZ_CP025430.1"/>
</dbReference>
<dbReference type="GO" id="GO:0005886">
    <property type="term" value="C:plasma membrane"/>
    <property type="evidence" value="ECO:0007669"/>
    <property type="project" value="UniProtKB-SubCell"/>
</dbReference>
<keyword evidence="8" id="KW-1185">Reference proteome</keyword>
<dbReference type="AlphaFoldDB" id="A0A2H5EWU9"/>
<evidence type="ECO:0000313" key="7">
    <source>
        <dbReference type="EMBL" id="AUH63767.1"/>
    </source>
</evidence>
<dbReference type="Gene3D" id="1.20.58.220">
    <property type="entry name" value="Phosphate transport system protein phou homolog 2, domain 2"/>
    <property type="match status" value="1"/>
</dbReference>
<name>A0A2H5EWU9_9RHOB</name>
<accession>A0A2H5EWU9</accession>
<feature type="transmembrane region" description="Helical" evidence="6">
    <location>
        <begin position="279"/>
        <end position="296"/>
    </location>
</feature>